<proteinExistence type="predicted"/>
<dbReference type="PANTHER" id="PTHR43245">
    <property type="entry name" value="BIFUNCTIONAL POLYMYXIN RESISTANCE PROTEIN ARNA"/>
    <property type="match status" value="1"/>
</dbReference>
<evidence type="ECO:0000259" key="1">
    <source>
        <dbReference type="Pfam" id="PF01370"/>
    </source>
</evidence>
<accession>A0ABV4UGX1</accession>
<reference evidence="3" key="1">
    <citation type="submission" date="2024-06" db="EMBL/GenBank/DDBJ databases">
        <title>Radixoralia hellwigii gen. nov., sp nov., isolated from a root canal in the human oral cavity.</title>
        <authorList>
            <person name="Bartsch S."/>
            <person name="Wittmer A."/>
            <person name="Schulz A.-K."/>
            <person name="Neumann-Schaal M."/>
            <person name="Wolf J."/>
            <person name="Gronow S."/>
            <person name="Tennert C."/>
            <person name="Haecker G."/>
            <person name="Cieplik F."/>
            <person name="Al-Ahmad A."/>
        </authorList>
    </citation>
    <scope>NUCLEOTIDE SEQUENCE [LARGE SCALE GENOMIC DNA]</scope>
    <source>
        <strain evidence="3">Wk13</strain>
    </source>
</reference>
<dbReference type="Proteomes" id="UP001574673">
    <property type="component" value="Unassembled WGS sequence"/>
</dbReference>
<dbReference type="Pfam" id="PF01370">
    <property type="entry name" value="Epimerase"/>
    <property type="match status" value="1"/>
</dbReference>
<dbReference type="InterPro" id="IPR001509">
    <property type="entry name" value="Epimerase_deHydtase"/>
</dbReference>
<keyword evidence="3" id="KW-1185">Reference proteome</keyword>
<feature type="domain" description="NAD-dependent epimerase/dehydratase" evidence="1">
    <location>
        <begin position="8"/>
        <end position="246"/>
    </location>
</feature>
<dbReference type="InterPro" id="IPR050177">
    <property type="entry name" value="Lipid_A_modif_metabolic_enz"/>
</dbReference>
<dbReference type="RefSeq" id="WP_418891534.1">
    <property type="nucleotide sequence ID" value="NZ_JBEUWX010000002.1"/>
</dbReference>
<dbReference type="Gene3D" id="3.40.50.720">
    <property type="entry name" value="NAD(P)-binding Rossmann-like Domain"/>
    <property type="match status" value="1"/>
</dbReference>
<protein>
    <submittedName>
        <fullName evidence="2">NAD-dependent epimerase/dehydratase family protein</fullName>
    </submittedName>
</protein>
<comment type="caution">
    <text evidence="2">The sequence shown here is derived from an EMBL/GenBank/DDBJ whole genome shotgun (WGS) entry which is preliminary data.</text>
</comment>
<dbReference type="SUPFAM" id="SSF51735">
    <property type="entry name" value="NAD(P)-binding Rossmann-fold domains"/>
    <property type="match status" value="1"/>
</dbReference>
<gene>
    <name evidence="2" type="ORF">ABCS64_09160</name>
</gene>
<evidence type="ECO:0000313" key="2">
    <source>
        <dbReference type="EMBL" id="MFA9950480.1"/>
    </source>
</evidence>
<dbReference type="PANTHER" id="PTHR43245:SF13">
    <property type="entry name" value="UDP-D-APIOSE_UDP-D-XYLOSE SYNTHASE 2"/>
    <property type="match status" value="1"/>
</dbReference>
<sequence>MSHAKHCLVLGGRGFIGSHLVDALLAAGHRVRCFDRPNVKRLEAPSSGGVNPSGNFELLEGDLGNDADIAQALAGCDVCFHLISTTLPQSSNADPVFDIESNLIGTLRLLKRAVQAKVGKIVFVSSGGTVYGIPQYTPIDERHPTNPLCSYGIAKLAIEKYLHLFRELHGLNYTILRLANPFGERQRTHASQGAVAVFVGKALRGETIDIWGDGTVVRDYIHIADVASALLAAMDHDKANDVFNIGSGQGLSLNDILDAIESVTGHPTQRNYLPGRTFDVPVNYLDISHARRHLGWTPTISFAEGLRRFVAWVKQNES</sequence>
<organism evidence="2 3">
    <name type="scientific">Dentiradicibacter hellwigii</name>
    <dbReference type="NCBI Taxonomy" id="3149053"/>
    <lineage>
        <taxon>Bacteria</taxon>
        <taxon>Pseudomonadati</taxon>
        <taxon>Pseudomonadota</taxon>
        <taxon>Betaproteobacteria</taxon>
        <taxon>Rhodocyclales</taxon>
        <taxon>Rhodocyclaceae</taxon>
        <taxon>Dentiradicibacter</taxon>
    </lineage>
</organism>
<dbReference type="InterPro" id="IPR036291">
    <property type="entry name" value="NAD(P)-bd_dom_sf"/>
</dbReference>
<name>A0ABV4UGX1_9RHOO</name>
<evidence type="ECO:0000313" key="3">
    <source>
        <dbReference type="Proteomes" id="UP001574673"/>
    </source>
</evidence>
<dbReference type="PRINTS" id="PR01713">
    <property type="entry name" value="NUCEPIMERASE"/>
</dbReference>
<dbReference type="EMBL" id="JBEUWX010000002">
    <property type="protein sequence ID" value="MFA9950480.1"/>
    <property type="molecule type" value="Genomic_DNA"/>
</dbReference>